<evidence type="ECO:0000256" key="2">
    <source>
        <dbReference type="ARBA" id="ARBA00022679"/>
    </source>
</evidence>
<dbReference type="Pfam" id="PF00069">
    <property type="entry name" value="Pkinase"/>
    <property type="match status" value="1"/>
</dbReference>
<feature type="compositionally biased region" description="Polar residues" evidence="8">
    <location>
        <begin position="2227"/>
        <end position="2289"/>
    </location>
</feature>
<accession>A0AA85J6H3</accession>
<feature type="compositionally biased region" description="Polar residues" evidence="8">
    <location>
        <begin position="1081"/>
        <end position="1093"/>
    </location>
</feature>
<feature type="compositionally biased region" description="Low complexity" evidence="8">
    <location>
        <begin position="631"/>
        <end position="650"/>
    </location>
</feature>
<feature type="binding site" evidence="7">
    <location>
        <position position="2383"/>
    </location>
    <ligand>
        <name>ATP</name>
        <dbReference type="ChEBI" id="CHEBI:30616"/>
    </ligand>
</feature>
<feature type="compositionally biased region" description="Acidic residues" evidence="8">
    <location>
        <begin position="314"/>
        <end position="326"/>
    </location>
</feature>
<keyword evidence="4" id="KW-0418">Kinase</keyword>
<feature type="compositionally biased region" description="Polar residues" evidence="8">
    <location>
        <begin position="1746"/>
        <end position="1757"/>
    </location>
</feature>
<feature type="compositionally biased region" description="Polar residues" evidence="8">
    <location>
        <begin position="1286"/>
        <end position="1314"/>
    </location>
</feature>
<comment type="similarity">
    <text evidence="6">Belongs to the protein kinase superfamily. CMGC Ser/Thr protein kinase family. Lammer subfamily.</text>
</comment>
<evidence type="ECO:0000256" key="3">
    <source>
        <dbReference type="ARBA" id="ARBA00022741"/>
    </source>
</evidence>
<feature type="compositionally biased region" description="Basic and acidic residues" evidence="8">
    <location>
        <begin position="432"/>
        <end position="442"/>
    </location>
</feature>
<feature type="region of interest" description="Disordered" evidence="8">
    <location>
        <begin position="1746"/>
        <end position="1825"/>
    </location>
</feature>
<dbReference type="InterPro" id="IPR008271">
    <property type="entry name" value="Ser/Thr_kinase_AS"/>
</dbReference>
<evidence type="ECO:0000256" key="4">
    <source>
        <dbReference type="ARBA" id="ARBA00022777"/>
    </source>
</evidence>
<dbReference type="SUPFAM" id="SSF56112">
    <property type="entry name" value="Protein kinase-like (PK-like)"/>
    <property type="match status" value="1"/>
</dbReference>
<feature type="compositionally biased region" description="Polar residues" evidence="8">
    <location>
        <begin position="1237"/>
        <end position="1251"/>
    </location>
</feature>
<dbReference type="InterPro" id="IPR017441">
    <property type="entry name" value="Protein_kinase_ATP_BS"/>
</dbReference>
<dbReference type="InterPro" id="IPR011009">
    <property type="entry name" value="Kinase-like_dom_sf"/>
</dbReference>
<feature type="compositionally biased region" description="Polar residues" evidence="8">
    <location>
        <begin position="779"/>
        <end position="795"/>
    </location>
</feature>
<dbReference type="Gene3D" id="3.30.200.20">
    <property type="entry name" value="Phosphorylase Kinase, domain 1"/>
    <property type="match status" value="1"/>
</dbReference>
<feature type="compositionally biased region" description="Basic and acidic residues" evidence="8">
    <location>
        <begin position="73"/>
        <end position="83"/>
    </location>
</feature>
<feature type="compositionally biased region" description="Gly residues" evidence="8">
    <location>
        <begin position="2699"/>
        <end position="2710"/>
    </location>
</feature>
<evidence type="ECO:0000313" key="10">
    <source>
        <dbReference type="Proteomes" id="UP000050795"/>
    </source>
</evidence>
<feature type="region of interest" description="Disordered" evidence="8">
    <location>
        <begin position="578"/>
        <end position="1441"/>
    </location>
</feature>
<feature type="compositionally biased region" description="Basic and acidic residues" evidence="8">
    <location>
        <begin position="602"/>
        <end position="614"/>
    </location>
</feature>
<keyword evidence="1" id="KW-0723">Serine/threonine-protein kinase</keyword>
<feature type="compositionally biased region" description="Basic residues" evidence="8">
    <location>
        <begin position="1015"/>
        <end position="1030"/>
    </location>
</feature>
<evidence type="ECO:0000256" key="6">
    <source>
        <dbReference type="ARBA" id="ARBA00037966"/>
    </source>
</evidence>
<feature type="compositionally biased region" description="Basic and acidic residues" evidence="8">
    <location>
        <begin position="351"/>
        <end position="362"/>
    </location>
</feature>
<feature type="compositionally biased region" description="Low complexity" evidence="8">
    <location>
        <begin position="1430"/>
        <end position="1441"/>
    </location>
</feature>
<feature type="compositionally biased region" description="Basic and acidic residues" evidence="8">
    <location>
        <begin position="2150"/>
        <end position="2160"/>
    </location>
</feature>
<dbReference type="PROSITE" id="PS00107">
    <property type="entry name" value="PROTEIN_KINASE_ATP"/>
    <property type="match status" value="1"/>
</dbReference>
<feature type="compositionally biased region" description="Polar residues" evidence="8">
    <location>
        <begin position="696"/>
        <end position="709"/>
    </location>
</feature>
<keyword evidence="5 7" id="KW-0067">ATP-binding</keyword>
<dbReference type="PROSITE" id="PS00108">
    <property type="entry name" value="PROTEIN_KINASE_ST"/>
    <property type="match status" value="1"/>
</dbReference>
<feature type="compositionally biased region" description="Low complexity" evidence="8">
    <location>
        <begin position="1515"/>
        <end position="1534"/>
    </location>
</feature>
<dbReference type="PANTHER" id="PTHR45646">
    <property type="entry name" value="SERINE/THREONINE-PROTEIN KINASE DOA-RELATED"/>
    <property type="match status" value="1"/>
</dbReference>
<feature type="compositionally biased region" description="Basic and acidic residues" evidence="8">
    <location>
        <begin position="1202"/>
        <end position="1216"/>
    </location>
</feature>
<organism evidence="10 11">
    <name type="scientific">Trichobilharzia regenti</name>
    <name type="common">Nasal bird schistosome</name>
    <dbReference type="NCBI Taxonomy" id="157069"/>
    <lineage>
        <taxon>Eukaryota</taxon>
        <taxon>Metazoa</taxon>
        <taxon>Spiralia</taxon>
        <taxon>Lophotrochozoa</taxon>
        <taxon>Platyhelminthes</taxon>
        <taxon>Trematoda</taxon>
        <taxon>Digenea</taxon>
        <taxon>Strigeidida</taxon>
        <taxon>Schistosomatoidea</taxon>
        <taxon>Schistosomatidae</taxon>
        <taxon>Trichobilharzia</taxon>
    </lineage>
</organism>
<feature type="region of interest" description="Disordered" evidence="8">
    <location>
        <begin position="1983"/>
        <end position="2009"/>
    </location>
</feature>
<dbReference type="CDD" id="cd14134">
    <property type="entry name" value="PKc_CLK"/>
    <property type="match status" value="1"/>
</dbReference>
<feature type="region of interest" description="Disordered" evidence="8">
    <location>
        <begin position="1462"/>
        <end position="1534"/>
    </location>
</feature>
<evidence type="ECO:0000256" key="1">
    <source>
        <dbReference type="ARBA" id="ARBA00022527"/>
    </source>
</evidence>
<dbReference type="InterPro" id="IPR051175">
    <property type="entry name" value="CLK_kinases"/>
</dbReference>
<dbReference type="PANTHER" id="PTHR45646:SF11">
    <property type="entry name" value="SERINE_THREONINE-PROTEIN KINASE DOA"/>
    <property type="match status" value="1"/>
</dbReference>
<evidence type="ECO:0000256" key="5">
    <source>
        <dbReference type="ARBA" id="ARBA00022840"/>
    </source>
</evidence>
<dbReference type="GO" id="GO:0005524">
    <property type="term" value="F:ATP binding"/>
    <property type="evidence" value="ECO:0007669"/>
    <property type="project" value="UniProtKB-UniRule"/>
</dbReference>
<feature type="compositionally biased region" description="Basic residues" evidence="8">
    <location>
        <begin position="2198"/>
        <end position="2208"/>
    </location>
</feature>
<keyword evidence="3 7" id="KW-0547">Nucleotide-binding</keyword>
<feature type="compositionally biased region" description="Basic residues" evidence="8">
    <location>
        <begin position="1135"/>
        <end position="1148"/>
    </location>
</feature>
<feature type="region of interest" description="Disordered" evidence="8">
    <location>
        <begin position="232"/>
        <end position="458"/>
    </location>
</feature>
<feature type="compositionally biased region" description="Acidic residues" evidence="8">
    <location>
        <begin position="382"/>
        <end position="415"/>
    </location>
</feature>
<dbReference type="PROSITE" id="PS50011">
    <property type="entry name" value="PROTEIN_KINASE_DOM"/>
    <property type="match status" value="1"/>
</dbReference>
<feature type="compositionally biased region" description="Basic and acidic residues" evidence="8">
    <location>
        <begin position="683"/>
        <end position="693"/>
    </location>
</feature>
<feature type="region of interest" description="Disordered" evidence="8">
    <location>
        <begin position="2683"/>
        <end position="2734"/>
    </location>
</feature>
<keyword evidence="10" id="KW-1185">Reference proteome</keyword>
<reference evidence="10" key="1">
    <citation type="submission" date="2022-06" db="EMBL/GenBank/DDBJ databases">
        <authorList>
            <person name="Berger JAMES D."/>
            <person name="Berger JAMES D."/>
        </authorList>
    </citation>
    <scope>NUCLEOTIDE SEQUENCE [LARGE SCALE GENOMIC DNA]</scope>
</reference>
<reference evidence="11" key="2">
    <citation type="submission" date="2023-11" db="UniProtKB">
        <authorList>
            <consortium name="WormBaseParasite"/>
        </authorList>
    </citation>
    <scope>IDENTIFICATION</scope>
</reference>
<feature type="compositionally biased region" description="Acidic residues" evidence="8">
    <location>
        <begin position="2168"/>
        <end position="2178"/>
    </location>
</feature>
<dbReference type="InterPro" id="IPR000719">
    <property type="entry name" value="Prot_kinase_dom"/>
</dbReference>
<dbReference type="GO" id="GO:0004674">
    <property type="term" value="F:protein serine/threonine kinase activity"/>
    <property type="evidence" value="ECO:0007669"/>
    <property type="project" value="UniProtKB-KW"/>
</dbReference>
<feature type="compositionally biased region" description="Polar residues" evidence="8">
    <location>
        <begin position="443"/>
        <end position="452"/>
    </location>
</feature>
<keyword evidence="2" id="KW-0808">Transferase</keyword>
<sequence length="2734" mass="304891">MNISRILSYALLIKFARRNDVRRPHVRDTEHDSSLRLGIKRRYSRGNSNVVNYQSGEHKRIRKSSSNYGYPSTEDHNSDEEWHTGINRNIPRKVTDLSRNSSMARVANIRPHGFSNRFHGHDSNQTTTFNKYKNFKIDVNNTNADLNNEQLLMMYYNHMYQQYYRTYTATALSLSNYPNADLLPAVAAAAASNNSGIPPDLASLRSVLSAGGSAYDFPKYDRHVDLRGRRYKRYRRHESSNVSSHSPEQRRDSNSRTFRSNKTNDSSRSSVKNALPKGKGVKKGGESLVKVKKSEYTSGEEGEDSDPERADNEQFCDDNNSESENDTDQRESSSRRVVRRRSTVESVSNKQEAESAHVEDNSKVVTSNTFSTTEVVSANETESVEEGEAKDDDTYGEESEDNEGVVEESSSENEADTSRETLNSDQQKPRKVHSDSESESKVQKASTSSSNRVVKEGRRRHVEVLPNDTLLPTSTEFEHERGPLLPTPVDVDRRHPKFRNAADLPLFPGCSTTPHIPNVLEAAAIMSGLCPSLFPSVNPSNLLSTLRCPPVDFAPPFCDLFNLPNPLEFQKQISTLKLNSHPPQQPDSSESRSKSKSHRNKHESLKSRGGDIRSNRSVYKQYNNTKSQLAQDNSSDCDSQSSSRSKYQTSTGRESVSRPVPPEKCLIDRPKNKHSAKPATSQKVKEKIKKEQEVVSNNPAFPQRSSKYMSPNDDISDHSETNCNKPLSRLPRGPRTPSSPPLSSQDEDESGGACSHYDLSRESCSRGGMTNKTRRQHEITSSVSGHCLNSSNSDENSSKRRLEVCRNQVSSNRSPKTRSSNHPNANAVRSRKSYDSNHSKSSSTSSASNSRSCSCEAPNACNTSGKKRSRNRSAYRHNITHSNVGMSYENNSPNQSSQFTHLRRGDTGDSSDSSDQRSRALPAAYANPHHTDRWHSSHSLQDVQPLPATSLRRSSSCSSSSSSGSYHRIRSSSSFPQEESKSQNVSQSASTRHSSSSSSASASRSPQRSGYNVSHSRRQGFKIKSKRRQNNTKSNNHGDRDEESSRKIQSTKARNKISESFYDRSSDSADDEDEYNDNNRKSSSNLQLISSDESPLLMSDVSSSDTDVTSSSSLSQSEAPPTDESSSYPPIVTGARHKYSHRKKRGVKYNKDSSKRKPYTPDSSFTDSRKYKQSKSRHDESIEKKQSVNKHKRALLSPPKGLKSENKVWKSRKMYEDEVPTVSSRHPQLPLNKKSSHAQTAMKTSSRSNYGKKQKEETSSWSTTAAHERRPRDNKQYHGTIHGDVNDNNPSRLRSRYGHSNNGKDVTSGRQNYPSRDYIAKHHNRKSNVHESKLHWSKSGNIRSFRPPVPPSTSPQPPTSRSRKHPVTTSNSRHPHAQKGKSDIIWEPGPKSMKKANMYSGTVSSSKALLKTPERSRRIDRRSQHESSRGSESQNSDSSSSSSCHSLNHFFKFCYNSTFQLGQKTSSPVRPASRGQPSSDSLPTTSQSDSSRFSNNSNSEESVDNLRKKSPSTVSLSPLWSSATTSSSSSTPIAAPTYIAPKITAIATVESSSSTTNEPHSPVCLHHLIPNCYIPVAICASACNLTTSNPTLIDNQSPDNSSSHSTNHHPHLQSEYCQVDLYKRTPDNTTHNTKSSNSVVTALTNWTYTEELSLLFITQSIHHVLVLTTDCVSIHNHLCKVSEKSQFIHLSNYNSNCPINLSYNILNLKTASPSRVLSNNNYHYPDYSNHSQSITLTNKKRLNSMNSLKNNQNSTVMSSTTTRPPRIPTNPSLSSTARNTATASIASSHVSDGLSRLRVGSAASRESSYSPPADRKPATTTRRGIKPTYGVKADEVNSALLRKLEKATSSFNQQEFEDDTGGCGSSDNDVFDTENGCTSSGKDDDDGDIILLATSSTLLPPESPTYGNESVAGDLLPTSSSSVKSPVNQLIKVLTTGSRLVTLKPIPKHKVYQKSRVSMANSSTQTNDIPLICQRCSNSFTLDTTSEQAPSSSTPSNHKADESQHHRQQQPTLYKLSVFIGLNECMPYLIPLSRGVPLRRMRSTTTSNAAAAVAAFNANSSRFRWPIDGELVDCTETLPDHPTAVYAVCILCDGYTATNIRFIKKIECFNTLCKASVIICGPLTLKSLASIKSNHNQHKMLDKLSGLTNRGEENKKKLDPKNNNGINEIEDEEEEEDKSNENNGEDRDDDSECETVGRRLRRQLRRTQKTQEINAATVACAMRQNATETSSAVQQENHIGNNSAPTTTTVDGVSDSNNVTMNGSNINNNAGSKLANSSDTSTRNNQDQAASRLAVARQRAKRFIELRKLSVTESLNEGLLRHESESAEEDDDEVVDDVDGHLIYSIGDKILNRYEIVKTLGEGTFGKVVECKDHVQNRRIALKIIKNVDKYREAAMLEINVLNFLNERSANVEHLCVTLLDWFDYHGHICLAFDILGLSVFDFLKENNYVGYPMEHVRHISYQLCHAVRFLHDNQLTHTDLKPENILFVDSDYISVHNRKKRRHERMVKCSDIRLIDFGSATFDYDHHSTIVSTRHYRAPEVILELGWSQPCDVWSIGCIMFELYTGYTLFQTHDNREHLAMMERTLGHIPYRMTRKSRRTKYFDTSGNLLWDAQSREAKYVMTHCRPFRRYCKDESQDTLDLFDLMSKMLEYDPADRIPLSAALTHPFFLHLPSHQRLTYTHPSDTLALPNERRTSRTGGGGGGGGGGNQPTTTGTNGSSSSSSVSSDVKRNR</sequence>
<feature type="compositionally biased region" description="Low complexity" evidence="8">
    <location>
        <begin position="1099"/>
        <end position="1117"/>
    </location>
</feature>
<dbReference type="SMART" id="SM00220">
    <property type="entry name" value="S_TKc"/>
    <property type="match status" value="1"/>
</dbReference>
<evidence type="ECO:0000256" key="8">
    <source>
        <dbReference type="SAM" id="MobiDB-lite"/>
    </source>
</evidence>
<feature type="compositionally biased region" description="Polar residues" evidence="8">
    <location>
        <begin position="363"/>
        <end position="381"/>
    </location>
</feature>
<feature type="compositionally biased region" description="Low complexity" evidence="8">
    <location>
        <begin position="839"/>
        <end position="855"/>
    </location>
</feature>
<feature type="compositionally biased region" description="Low complexity" evidence="8">
    <location>
        <begin position="2711"/>
        <end position="2728"/>
    </location>
</feature>
<feature type="region of interest" description="Disordered" evidence="8">
    <location>
        <begin position="2227"/>
        <end position="2292"/>
    </location>
</feature>
<feature type="compositionally biased region" description="Polar residues" evidence="8">
    <location>
        <begin position="807"/>
        <end position="824"/>
    </location>
</feature>
<feature type="region of interest" description="Disordered" evidence="8">
    <location>
        <begin position="57"/>
        <end position="87"/>
    </location>
</feature>
<feature type="compositionally biased region" description="Basic and acidic residues" evidence="8">
    <location>
        <begin position="1036"/>
        <end position="1046"/>
    </location>
</feature>
<feature type="compositionally biased region" description="Basic residues" evidence="8">
    <location>
        <begin position="865"/>
        <end position="879"/>
    </location>
</feature>
<dbReference type="GO" id="GO:0043484">
    <property type="term" value="P:regulation of RNA splicing"/>
    <property type="evidence" value="ECO:0007669"/>
    <property type="project" value="TreeGrafter"/>
</dbReference>
<feature type="compositionally biased region" description="Basic and acidic residues" evidence="8">
    <location>
        <begin position="1266"/>
        <end position="1276"/>
    </location>
</feature>
<feature type="compositionally biased region" description="Low complexity" evidence="8">
    <location>
        <begin position="1758"/>
        <end position="1772"/>
    </location>
</feature>
<feature type="compositionally biased region" description="Polar residues" evidence="8">
    <location>
        <begin position="1983"/>
        <end position="1997"/>
    </location>
</feature>
<protein>
    <recommendedName>
        <fullName evidence="9">Protein kinase domain-containing protein</fullName>
    </recommendedName>
</protein>
<dbReference type="Proteomes" id="UP000050795">
    <property type="component" value="Unassembled WGS sequence"/>
</dbReference>
<feature type="compositionally biased region" description="Polar residues" evidence="8">
    <location>
        <begin position="1475"/>
        <end position="1485"/>
    </location>
</feature>
<dbReference type="WBParaSite" id="TREG1_132090.1">
    <property type="protein sequence ID" value="TREG1_132090.1"/>
    <property type="gene ID" value="TREG1_132090"/>
</dbReference>
<feature type="region of interest" description="Disordered" evidence="8">
    <location>
        <begin position="2144"/>
        <end position="2208"/>
    </location>
</feature>
<feature type="compositionally biased region" description="Polar residues" evidence="8">
    <location>
        <begin position="1773"/>
        <end position="1790"/>
    </location>
</feature>
<feature type="compositionally biased region" description="Polar residues" evidence="8">
    <location>
        <begin position="880"/>
        <end position="900"/>
    </location>
</feature>
<feature type="region of interest" description="Disordered" evidence="8">
    <location>
        <begin position="1852"/>
        <end position="1883"/>
    </location>
</feature>
<feature type="compositionally biased region" description="Pro residues" evidence="8">
    <location>
        <begin position="1347"/>
        <end position="1358"/>
    </location>
</feature>
<feature type="compositionally biased region" description="Low complexity" evidence="8">
    <location>
        <begin position="1486"/>
        <end position="1500"/>
    </location>
</feature>
<dbReference type="Gene3D" id="1.10.510.10">
    <property type="entry name" value="Transferase(Phosphotransferase) domain 1"/>
    <property type="match status" value="1"/>
</dbReference>
<evidence type="ECO:0000313" key="11">
    <source>
        <dbReference type="WBParaSite" id="TREG1_132090.1"/>
    </source>
</evidence>
<evidence type="ECO:0000259" key="9">
    <source>
        <dbReference type="PROSITE" id="PS50011"/>
    </source>
</evidence>
<feature type="domain" description="Protein kinase" evidence="9">
    <location>
        <begin position="2354"/>
        <end position="2670"/>
    </location>
</feature>
<feature type="compositionally biased region" description="Basic and acidic residues" evidence="8">
    <location>
        <begin position="1412"/>
        <end position="1429"/>
    </location>
</feature>
<feature type="compositionally biased region" description="Polar residues" evidence="8">
    <location>
        <begin position="255"/>
        <end position="272"/>
    </location>
</feature>
<feature type="compositionally biased region" description="Basic and acidic residues" evidence="8">
    <location>
        <begin position="1176"/>
        <end position="1186"/>
    </location>
</feature>
<proteinExistence type="inferred from homology"/>
<feature type="compositionally biased region" description="Polar residues" evidence="8">
    <location>
        <begin position="615"/>
        <end position="630"/>
    </location>
</feature>
<dbReference type="GO" id="GO:0005634">
    <property type="term" value="C:nucleus"/>
    <property type="evidence" value="ECO:0007669"/>
    <property type="project" value="TreeGrafter"/>
</dbReference>
<evidence type="ECO:0000256" key="7">
    <source>
        <dbReference type="PROSITE-ProRule" id="PRU10141"/>
    </source>
</evidence>
<name>A0AA85J6H3_TRIRE</name>
<feature type="compositionally biased region" description="Low complexity" evidence="8">
    <location>
        <begin position="950"/>
        <end position="1009"/>
    </location>
</feature>